<evidence type="ECO:0000256" key="3">
    <source>
        <dbReference type="ARBA" id="ARBA00022553"/>
    </source>
</evidence>
<evidence type="ECO:0000256" key="6">
    <source>
        <dbReference type="ARBA" id="ARBA00022777"/>
    </source>
</evidence>
<dbReference type="PANTHER" id="PTHR43065:SF10">
    <property type="entry name" value="PEROXIDE STRESS-ACTIVATED HISTIDINE KINASE MAK3"/>
    <property type="match status" value="1"/>
</dbReference>
<evidence type="ECO:0000259" key="10">
    <source>
        <dbReference type="PROSITE" id="PS50109"/>
    </source>
</evidence>
<keyword evidence="9" id="KW-0472">Membrane</keyword>
<keyword evidence="3" id="KW-0597">Phosphoprotein</keyword>
<evidence type="ECO:0000256" key="5">
    <source>
        <dbReference type="ARBA" id="ARBA00022741"/>
    </source>
</evidence>
<feature type="domain" description="Histidine kinase" evidence="10">
    <location>
        <begin position="289"/>
        <end position="499"/>
    </location>
</feature>
<keyword evidence="5" id="KW-0547">Nucleotide-binding</keyword>
<evidence type="ECO:0000256" key="8">
    <source>
        <dbReference type="ARBA" id="ARBA00023012"/>
    </source>
</evidence>
<keyword evidence="8" id="KW-0902">Two-component regulatory system</keyword>
<reference evidence="11 12" key="1">
    <citation type="submission" date="2019-05" db="EMBL/GenBank/DDBJ databases">
        <title>Arcobacter sp. nov., isolated from sea sediment.</title>
        <authorList>
            <person name="Kim W."/>
        </authorList>
    </citation>
    <scope>NUCLEOTIDE SEQUENCE [LARGE SCALE GENOMIC DNA]</scope>
    <source>
        <strain evidence="11 12">CAU 1517</strain>
    </source>
</reference>
<dbReference type="InterPro" id="IPR004358">
    <property type="entry name" value="Sig_transdc_His_kin-like_C"/>
</dbReference>
<dbReference type="AlphaFoldDB" id="A0A5R8Y3B8"/>
<keyword evidence="12" id="KW-1185">Reference proteome</keyword>
<keyword evidence="4" id="KW-0808">Transferase</keyword>
<dbReference type="PANTHER" id="PTHR43065">
    <property type="entry name" value="SENSOR HISTIDINE KINASE"/>
    <property type="match status" value="1"/>
</dbReference>
<keyword evidence="7" id="KW-0067">ATP-binding</keyword>
<comment type="catalytic activity">
    <reaction evidence="1">
        <text>ATP + protein L-histidine = ADP + protein N-phospho-L-histidine.</text>
        <dbReference type="EC" id="2.7.13.3"/>
    </reaction>
</comment>
<organism evidence="11 12">
    <name type="scientific">Arcobacter arenosus</name>
    <dbReference type="NCBI Taxonomy" id="2576037"/>
    <lineage>
        <taxon>Bacteria</taxon>
        <taxon>Pseudomonadati</taxon>
        <taxon>Campylobacterota</taxon>
        <taxon>Epsilonproteobacteria</taxon>
        <taxon>Campylobacterales</taxon>
        <taxon>Arcobacteraceae</taxon>
        <taxon>Arcobacter</taxon>
    </lineage>
</organism>
<dbReference type="GO" id="GO:0005524">
    <property type="term" value="F:ATP binding"/>
    <property type="evidence" value="ECO:0007669"/>
    <property type="project" value="UniProtKB-KW"/>
</dbReference>
<dbReference type="InterPro" id="IPR036890">
    <property type="entry name" value="HATPase_C_sf"/>
</dbReference>
<dbReference type="SUPFAM" id="SSF55874">
    <property type="entry name" value="ATPase domain of HSP90 chaperone/DNA topoisomerase II/histidine kinase"/>
    <property type="match status" value="1"/>
</dbReference>
<evidence type="ECO:0000256" key="9">
    <source>
        <dbReference type="SAM" id="Phobius"/>
    </source>
</evidence>
<evidence type="ECO:0000256" key="4">
    <source>
        <dbReference type="ARBA" id="ARBA00022679"/>
    </source>
</evidence>
<dbReference type="Proteomes" id="UP000308901">
    <property type="component" value="Unassembled WGS sequence"/>
</dbReference>
<dbReference type="CDD" id="cd00082">
    <property type="entry name" value="HisKA"/>
    <property type="match status" value="1"/>
</dbReference>
<dbReference type="Gene3D" id="3.30.565.10">
    <property type="entry name" value="Histidine kinase-like ATPase, C-terminal domain"/>
    <property type="match status" value="1"/>
</dbReference>
<proteinExistence type="predicted"/>
<dbReference type="Pfam" id="PF02518">
    <property type="entry name" value="HATPase_c"/>
    <property type="match status" value="1"/>
</dbReference>
<evidence type="ECO:0000256" key="2">
    <source>
        <dbReference type="ARBA" id="ARBA00012438"/>
    </source>
</evidence>
<evidence type="ECO:0000256" key="7">
    <source>
        <dbReference type="ARBA" id="ARBA00022840"/>
    </source>
</evidence>
<keyword evidence="9" id="KW-0812">Transmembrane</keyword>
<dbReference type="InterPro" id="IPR003594">
    <property type="entry name" value="HATPase_dom"/>
</dbReference>
<dbReference type="PROSITE" id="PS50109">
    <property type="entry name" value="HIS_KIN"/>
    <property type="match status" value="1"/>
</dbReference>
<sequence length="499" mass="58471">MKQYLIKNNIYIVLVTLLVVFLFMIYIIIVHKKNTQIFFNHNDQINIITALNNKLNNYIKGNSEINNFDILNEDINYSLNSLEKLKTDAVSTKFKNQYIKILDELLIQFNEKVIWLERFKARKAANKRIISIIVDRSYKELEQLDQELNDKLNNIRIDILESLENNGVYDKDIIKYYDLEFDIDNIFIKNFIQKVKALQESINFQLKYQNIAINSNIDILLRDAKESLLKQREFAQNSVYLSLNILFVLVALFLSLFTLFYRKLIASQKQLQNLTYQSKLASMGEMIGNIAHQWRQPLTHLSFLLMNLKTAYEKKMLTPEYFDKKTTMANAQIKYLSNTIDDFRDFFRNTNNKEIFNLSSSVNEVINLLKDSFTHHEIEIETNLNKTIEIKAYRGEFLQVIFNILNNAKDEFLKRKTKNPKIIIKTQVSKNEIKIEIGDNAGGIKNELLQKIFEPYFTTKDKGLGIGLYMSKIIIEKSDGKLEATNTKSGALFIIKFKK</sequence>
<dbReference type="EC" id="2.7.13.3" evidence="2"/>
<feature type="transmembrane region" description="Helical" evidence="9">
    <location>
        <begin position="9"/>
        <end position="29"/>
    </location>
</feature>
<protein>
    <recommendedName>
        <fullName evidence="2">histidine kinase</fullName>
        <ecNumber evidence="2">2.7.13.3</ecNumber>
    </recommendedName>
</protein>
<comment type="caution">
    <text evidence="11">The sequence shown here is derived from an EMBL/GenBank/DDBJ whole genome shotgun (WGS) entry which is preliminary data.</text>
</comment>
<dbReference type="InterPro" id="IPR005467">
    <property type="entry name" value="His_kinase_dom"/>
</dbReference>
<gene>
    <name evidence="11" type="ORF">FDK22_06800</name>
</gene>
<accession>A0A5R8Y3B8</accession>
<dbReference type="OrthoDB" id="9805967at2"/>
<feature type="transmembrane region" description="Helical" evidence="9">
    <location>
        <begin position="239"/>
        <end position="261"/>
    </location>
</feature>
<evidence type="ECO:0000256" key="1">
    <source>
        <dbReference type="ARBA" id="ARBA00000085"/>
    </source>
</evidence>
<dbReference type="EMBL" id="VANU01000002">
    <property type="protein sequence ID" value="TLP39569.1"/>
    <property type="molecule type" value="Genomic_DNA"/>
</dbReference>
<keyword evidence="6 11" id="KW-0418">Kinase</keyword>
<evidence type="ECO:0000313" key="12">
    <source>
        <dbReference type="Proteomes" id="UP000308901"/>
    </source>
</evidence>
<dbReference type="SUPFAM" id="SSF47384">
    <property type="entry name" value="Homodimeric domain of signal transducing histidine kinase"/>
    <property type="match status" value="1"/>
</dbReference>
<evidence type="ECO:0000313" key="11">
    <source>
        <dbReference type="EMBL" id="TLP39569.1"/>
    </source>
</evidence>
<dbReference type="GO" id="GO:0000155">
    <property type="term" value="F:phosphorelay sensor kinase activity"/>
    <property type="evidence" value="ECO:0007669"/>
    <property type="project" value="InterPro"/>
</dbReference>
<dbReference type="SMART" id="SM00387">
    <property type="entry name" value="HATPase_c"/>
    <property type="match status" value="1"/>
</dbReference>
<dbReference type="InterPro" id="IPR003661">
    <property type="entry name" value="HisK_dim/P_dom"/>
</dbReference>
<keyword evidence="9" id="KW-1133">Transmembrane helix</keyword>
<dbReference type="InterPro" id="IPR036097">
    <property type="entry name" value="HisK_dim/P_sf"/>
</dbReference>
<dbReference type="Gene3D" id="1.10.287.130">
    <property type="match status" value="1"/>
</dbReference>
<name>A0A5R8Y3B8_9BACT</name>
<dbReference type="PRINTS" id="PR00344">
    <property type="entry name" value="BCTRLSENSOR"/>
</dbReference>